<dbReference type="Pfam" id="PF02270">
    <property type="entry name" value="TFIIF_beta"/>
    <property type="match status" value="1"/>
</dbReference>
<dbReference type="RefSeq" id="XP_008073489.1">
    <property type="nucleotide sequence ID" value="XM_008075298.1"/>
</dbReference>
<comment type="similarity">
    <text evidence="2">Belongs to the TFIIF beta subunit family.</text>
</comment>
<dbReference type="FunCoup" id="L2GWN9">
    <property type="interactions" value="155"/>
</dbReference>
<proteinExistence type="inferred from homology"/>
<evidence type="ECO:0000256" key="3">
    <source>
        <dbReference type="ARBA" id="ARBA00021453"/>
    </source>
</evidence>
<dbReference type="OrthoDB" id="26094at2759"/>
<dbReference type="InterPro" id="IPR011039">
    <property type="entry name" value="TFIIF_interaction"/>
</dbReference>
<dbReference type="GeneID" id="19878354"/>
<keyword evidence="7" id="KW-0539">Nucleus</keyword>
<evidence type="ECO:0000256" key="5">
    <source>
        <dbReference type="ARBA" id="ARBA00023125"/>
    </source>
</evidence>
<organism evidence="11 12">
    <name type="scientific">Vavraia culicis (isolate floridensis)</name>
    <name type="common">Microsporidian parasite</name>
    <dbReference type="NCBI Taxonomy" id="948595"/>
    <lineage>
        <taxon>Eukaryota</taxon>
        <taxon>Fungi</taxon>
        <taxon>Fungi incertae sedis</taxon>
        <taxon>Microsporidia</taxon>
        <taxon>Pleistophoridae</taxon>
        <taxon>Vavraia</taxon>
    </lineage>
</organism>
<keyword evidence="6" id="KW-0804">Transcription</keyword>
<dbReference type="InterPro" id="IPR040450">
    <property type="entry name" value="TFIIF_beta_HTH"/>
</dbReference>
<reference evidence="12" key="1">
    <citation type="submission" date="2011-03" db="EMBL/GenBank/DDBJ databases">
        <title>The genome sequence of Vavraia culicis strain floridensis.</title>
        <authorList>
            <consortium name="The Broad Institute Genome Sequencing Platform"/>
            <person name="Cuomo C."/>
            <person name="Becnel J."/>
            <person name="Sanscrainte N."/>
            <person name="Young S.K."/>
            <person name="Zeng Q."/>
            <person name="Gargeya S."/>
            <person name="Fitzgerald M."/>
            <person name="Haas B."/>
            <person name="Abouelleil A."/>
            <person name="Alvarado L."/>
            <person name="Arachchi H.M."/>
            <person name="Berlin A."/>
            <person name="Chapman S.B."/>
            <person name="Gearin G."/>
            <person name="Goldberg J."/>
            <person name="Griggs A."/>
            <person name="Gujja S."/>
            <person name="Hansen M."/>
            <person name="Heiman D."/>
            <person name="Howarth C."/>
            <person name="Larimer J."/>
            <person name="Lui A."/>
            <person name="MacDonald P.J.P."/>
            <person name="McCowen C."/>
            <person name="Montmayeur A."/>
            <person name="Murphy C."/>
            <person name="Neiman D."/>
            <person name="Pearson M."/>
            <person name="Priest M."/>
            <person name="Roberts A."/>
            <person name="Saif S."/>
            <person name="Shea T."/>
            <person name="Sisk P."/>
            <person name="Stolte C."/>
            <person name="Sykes S."/>
            <person name="Wortman J."/>
            <person name="Nusbaum C."/>
            <person name="Birren B."/>
        </authorList>
    </citation>
    <scope>NUCLEOTIDE SEQUENCE [LARGE SCALE GENOMIC DNA]</scope>
    <source>
        <strain evidence="12">floridensis</strain>
    </source>
</reference>
<dbReference type="GO" id="GO:0005674">
    <property type="term" value="C:transcription factor TFIIF complex"/>
    <property type="evidence" value="ECO:0007669"/>
    <property type="project" value="InterPro"/>
</dbReference>
<gene>
    <name evidence="11" type="ORF">VCUG_00467</name>
</gene>
<dbReference type="HOGENOM" id="CLU_047858_0_0_1"/>
<dbReference type="STRING" id="948595.L2GWN9"/>
<feature type="domain" description="TFIIF beta subunit HTH" evidence="10">
    <location>
        <begin position="201"/>
        <end position="263"/>
    </location>
</feature>
<dbReference type="PANTHER" id="PTHR10445:SF0">
    <property type="entry name" value="GENERAL TRANSCRIPTION FACTOR IIF SUBUNIT 2"/>
    <property type="match status" value="1"/>
</dbReference>
<dbReference type="Gene3D" id="1.10.10.10">
    <property type="entry name" value="Winged helix-like DNA-binding domain superfamily/Winged helix DNA-binding domain"/>
    <property type="match status" value="1"/>
</dbReference>
<evidence type="ECO:0000256" key="6">
    <source>
        <dbReference type="ARBA" id="ARBA00023163"/>
    </source>
</evidence>
<dbReference type="Proteomes" id="UP000011081">
    <property type="component" value="Unassembled WGS sequence"/>
</dbReference>
<evidence type="ECO:0000256" key="9">
    <source>
        <dbReference type="ARBA" id="ARBA00081863"/>
    </source>
</evidence>
<evidence type="ECO:0000313" key="11">
    <source>
        <dbReference type="EMBL" id="ELA48044.1"/>
    </source>
</evidence>
<evidence type="ECO:0000256" key="7">
    <source>
        <dbReference type="ARBA" id="ARBA00023242"/>
    </source>
</evidence>
<keyword evidence="4" id="KW-0805">Transcription regulation</keyword>
<dbReference type="InterPro" id="IPR003196">
    <property type="entry name" value="TFIIF_beta"/>
</dbReference>
<dbReference type="OMA" id="PIADNCY"/>
<dbReference type="SUPFAM" id="SSF50916">
    <property type="entry name" value="Rap30/74 interaction domains"/>
    <property type="match status" value="1"/>
</dbReference>
<dbReference type="GO" id="GO:0006367">
    <property type="term" value="P:transcription initiation at RNA polymerase II promoter"/>
    <property type="evidence" value="ECO:0007669"/>
    <property type="project" value="InterPro"/>
</dbReference>
<dbReference type="AlphaFoldDB" id="L2GWN9"/>
<evidence type="ECO:0000259" key="10">
    <source>
        <dbReference type="Pfam" id="PF02270"/>
    </source>
</evidence>
<sequence>MKACSFGLCQIKSLPMMSVFSLVKTKTLSSAIYQINGGTPVTATMLLDTKTKEVSVWLAKLPPFLSKKLLSFNSDTEIGYLNISTATSDAPAQVSIGITLSDVPLNFTIRFNEISQPMYVLKGNDRIEGKVVKEVFVNPVFDNAYLEFKKMEEVSAAAQPSTQIIDYMKEGRKTDRFGTVSELESLARRRKKQLQSQKRERLERNEVMDMVFKAFEKFDSWTAKDLADFSGQPVAYIQEILGEIAVLNKKDHRNSYSLKPEYKEASDEDA</sequence>
<name>L2GWN9_VAVCU</name>
<dbReference type="InterPro" id="IPR036388">
    <property type="entry name" value="WH-like_DNA-bd_sf"/>
</dbReference>
<evidence type="ECO:0000256" key="8">
    <source>
        <dbReference type="ARBA" id="ARBA00081473"/>
    </source>
</evidence>
<dbReference type="VEuPathDB" id="MicrosporidiaDB:VCUG_00467"/>
<protein>
    <recommendedName>
        <fullName evidence="3">Transcription initiation factor IIF subunit beta</fullName>
    </recommendedName>
    <alternativeName>
        <fullName evidence="9">TFIIF medium subunit</fullName>
    </alternativeName>
    <alternativeName>
        <fullName evidence="8">TFIIF-beta</fullName>
    </alternativeName>
</protein>
<dbReference type="InParanoid" id="L2GWN9"/>
<keyword evidence="12" id="KW-1185">Reference proteome</keyword>
<accession>L2GWN9</accession>
<evidence type="ECO:0000256" key="2">
    <source>
        <dbReference type="ARBA" id="ARBA00009543"/>
    </source>
</evidence>
<dbReference type="EMBL" id="GL877408">
    <property type="protein sequence ID" value="ELA48044.1"/>
    <property type="molecule type" value="Genomic_DNA"/>
</dbReference>
<evidence type="ECO:0000313" key="12">
    <source>
        <dbReference type="Proteomes" id="UP000011081"/>
    </source>
</evidence>
<keyword evidence="5" id="KW-0238">DNA-binding</keyword>
<dbReference type="PANTHER" id="PTHR10445">
    <property type="entry name" value="GENERAL TRANSCRIPTION FACTOR IIF SUBUNIT 2"/>
    <property type="match status" value="1"/>
</dbReference>
<evidence type="ECO:0000256" key="1">
    <source>
        <dbReference type="ARBA" id="ARBA00004123"/>
    </source>
</evidence>
<dbReference type="FunFam" id="1.10.10.10:FF:000035">
    <property type="entry name" value="General transcription factor IIF subunit 2"/>
    <property type="match status" value="1"/>
</dbReference>
<dbReference type="SUPFAM" id="SSF46785">
    <property type="entry name" value="Winged helix' DNA-binding domain"/>
    <property type="match status" value="1"/>
</dbReference>
<dbReference type="GO" id="GO:0003677">
    <property type="term" value="F:DNA binding"/>
    <property type="evidence" value="ECO:0007669"/>
    <property type="project" value="UniProtKB-KW"/>
</dbReference>
<evidence type="ECO:0000256" key="4">
    <source>
        <dbReference type="ARBA" id="ARBA00023015"/>
    </source>
</evidence>
<comment type="subcellular location">
    <subcellularLocation>
        <location evidence="1">Nucleus</location>
    </subcellularLocation>
</comment>
<dbReference type="InterPro" id="IPR036390">
    <property type="entry name" value="WH_DNA-bd_sf"/>
</dbReference>